<dbReference type="RefSeq" id="WP_268905219.1">
    <property type="nucleotide sequence ID" value="NZ_JAPTGG010000013.1"/>
</dbReference>
<organism evidence="2 3">
    <name type="scientific">Dasania phycosphaerae</name>
    <dbReference type="NCBI Taxonomy" id="2950436"/>
    <lineage>
        <taxon>Bacteria</taxon>
        <taxon>Pseudomonadati</taxon>
        <taxon>Pseudomonadota</taxon>
        <taxon>Gammaproteobacteria</taxon>
        <taxon>Cellvibrionales</taxon>
        <taxon>Spongiibacteraceae</taxon>
        <taxon>Dasania</taxon>
    </lineage>
</organism>
<dbReference type="AlphaFoldDB" id="A0A9J6RR68"/>
<comment type="caution">
    <text evidence="2">The sequence shown here is derived from an EMBL/GenBank/DDBJ whole genome shotgun (WGS) entry which is preliminary data.</text>
</comment>
<gene>
    <name evidence="2" type="ORF">O0V09_15155</name>
</gene>
<accession>A0A9J6RR68</accession>
<proteinExistence type="predicted"/>
<feature type="domain" description="AAA" evidence="1">
    <location>
        <begin position="131"/>
        <end position="304"/>
    </location>
</feature>
<sequence length="462" mass="51951">MTDNDTQKSYLLATLKKISTVVKRGETIMKEIPGLVRKTQKSKHDPEWLEVAQVDERIQKRRYGTTQAAELAGISHSLLYAAEQDGRLPEPEYRLDTAKKVRSGYTMNHINHIRKVFNTAPRKPEGASAAVVGILNLKGGSQKTTTCHLFSQYIAMKGYRVLLLDTDPQGSLSFFFGKRPDDNVHYENTIAPFFLEDDEALVEAGHPEGASRSLHYAIQKTYWDNIDIIPSCLQNLNIDLMMPKVMDDANVPFIDRIMKLRSGLVEVGKDYDFIVIDGTPSLNISTLNVVSACDMVFVPTPAAMLDFASTLQFAGLVAETIETYDEGGIYPNVPDMRFFITKYSGSSYAQFMGQIIRRVFTVERGDVLSNEAHASDEIGKATNSTYSIYEQNPAESDNRKRLKSTCEMFDKLFEEMHDAVWETCYEEVLRTSHLDKIDQIMANADSVKAELEEVKTRAGEGM</sequence>
<dbReference type="PANTHER" id="PTHR13696">
    <property type="entry name" value="P-LOOP CONTAINING NUCLEOSIDE TRIPHOSPHATE HYDROLASE"/>
    <property type="match status" value="1"/>
</dbReference>
<dbReference type="CDD" id="cd02042">
    <property type="entry name" value="ParAB_family"/>
    <property type="match status" value="1"/>
</dbReference>
<dbReference type="InterPro" id="IPR027417">
    <property type="entry name" value="P-loop_NTPase"/>
</dbReference>
<reference evidence="2 3" key="1">
    <citation type="submission" date="2022-12" db="EMBL/GenBank/DDBJ databases">
        <title>Dasania phycosphaerae sp. nov., isolated from particulate material of the south coast of Korea.</title>
        <authorList>
            <person name="Jiang Y."/>
        </authorList>
    </citation>
    <scope>NUCLEOTIDE SEQUENCE [LARGE SCALE GENOMIC DNA]</scope>
    <source>
        <strain evidence="2 3">GY-19</strain>
    </source>
</reference>
<dbReference type="Gene3D" id="3.40.50.300">
    <property type="entry name" value="P-loop containing nucleotide triphosphate hydrolases"/>
    <property type="match status" value="1"/>
</dbReference>
<name>A0A9J6RR68_9GAMM</name>
<evidence type="ECO:0000313" key="2">
    <source>
        <dbReference type="EMBL" id="MCZ0866549.1"/>
    </source>
</evidence>
<evidence type="ECO:0000313" key="3">
    <source>
        <dbReference type="Proteomes" id="UP001069090"/>
    </source>
</evidence>
<protein>
    <submittedName>
        <fullName evidence="2">AAA family ATPase</fullName>
    </submittedName>
</protein>
<dbReference type="Proteomes" id="UP001069090">
    <property type="component" value="Unassembled WGS sequence"/>
</dbReference>
<keyword evidence="3" id="KW-1185">Reference proteome</keyword>
<evidence type="ECO:0000259" key="1">
    <source>
        <dbReference type="Pfam" id="PF13614"/>
    </source>
</evidence>
<dbReference type="PANTHER" id="PTHR13696:SF52">
    <property type="entry name" value="PARA FAMILY PROTEIN CT_582"/>
    <property type="match status" value="1"/>
</dbReference>
<dbReference type="InterPro" id="IPR050678">
    <property type="entry name" value="DNA_Partitioning_ATPase"/>
</dbReference>
<dbReference type="Pfam" id="PF13614">
    <property type="entry name" value="AAA_31"/>
    <property type="match status" value="1"/>
</dbReference>
<dbReference type="InterPro" id="IPR025669">
    <property type="entry name" value="AAA_dom"/>
</dbReference>
<dbReference type="EMBL" id="JAPTGG010000013">
    <property type="protein sequence ID" value="MCZ0866549.1"/>
    <property type="molecule type" value="Genomic_DNA"/>
</dbReference>
<dbReference type="SUPFAM" id="SSF52540">
    <property type="entry name" value="P-loop containing nucleoside triphosphate hydrolases"/>
    <property type="match status" value="1"/>
</dbReference>